<feature type="region of interest" description="Disordered" evidence="1">
    <location>
        <begin position="430"/>
        <end position="490"/>
    </location>
</feature>
<protein>
    <submittedName>
        <fullName evidence="2">Uncharacterized protein</fullName>
    </submittedName>
</protein>
<dbReference type="AlphaFoldDB" id="B4PS27"/>
<feature type="region of interest" description="Disordered" evidence="1">
    <location>
        <begin position="125"/>
        <end position="154"/>
    </location>
</feature>
<name>B4PS27_DROYA</name>
<feature type="compositionally biased region" description="Basic and acidic residues" evidence="1">
    <location>
        <begin position="443"/>
        <end position="453"/>
    </location>
</feature>
<proteinExistence type="predicted"/>
<dbReference type="HOGENOM" id="CLU_033944_0_0_1"/>
<reference evidence="2 3" key="2">
    <citation type="journal article" date="2007" name="PLoS Biol.">
        <title>Principles of genome evolution in the Drosophila melanogaster species group.</title>
        <authorList>
            <person name="Ranz J.M."/>
            <person name="Maurin D."/>
            <person name="Chan Y.S."/>
            <person name="von Grotthuss M."/>
            <person name="Hillier L.W."/>
            <person name="Roote J."/>
            <person name="Ashburner M."/>
            <person name="Bergman C.M."/>
        </authorList>
    </citation>
    <scope>NUCLEOTIDE SEQUENCE [LARGE SCALE GENOMIC DNA]</scope>
    <source>
        <strain evidence="3">Tai18E2 / Tucson 14021-0261.01</strain>
    </source>
</reference>
<dbReference type="SMR" id="B4PS27"/>
<feature type="region of interest" description="Disordered" evidence="1">
    <location>
        <begin position="396"/>
        <end position="417"/>
    </location>
</feature>
<accession>B4PS27</accession>
<reference evidence="2 3" key="1">
    <citation type="journal article" date="2007" name="Nature">
        <title>Evolution of genes and genomes on the Drosophila phylogeny.</title>
        <authorList>
            <consortium name="Drosophila 12 Genomes Consortium"/>
            <person name="Clark A.G."/>
            <person name="Eisen M.B."/>
            <person name="Smith D.R."/>
            <person name="Bergman C.M."/>
            <person name="Oliver B."/>
            <person name="Markow T.A."/>
            <person name="Kaufman T.C."/>
            <person name="Kellis M."/>
            <person name="Gelbart W."/>
            <person name="Iyer V.N."/>
            <person name="Pollard D.A."/>
            <person name="Sackton T.B."/>
            <person name="Larracuente A.M."/>
            <person name="Singh N.D."/>
            <person name="Abad J.P."/>
            <person name="Abt D.N."/>
            <person name="Adryan B."/>
            <person name="Aguade M."/>
            <person name="Akashi H."/>
            <person name="Anderson W.W."/>
            <person name="Aquadro C.F."/>
            <person name="Ardell D.H."/>
            <person name="Arguello R."/>
            <person name="Artieri C.G."/>
            <person name="Barbash D.A."/>
            <person name="Barker D."/>
            <person name="Barsanti P."/>
            <person name="Batterham P."/>
            <person name="Batzoglou S."/>
            <person name="Begun D."/>
            <person name="Bhutkar A."/>
            <person name="Blanco E."/>
            <person name="Bosak S.A."/>
            <person name="Bradley R.K."/>
            <person name="Brand A.D."/>
            <person name="Brent M.R."/>
            <person name="Brooks A.N."/>
            <person name="Brown R.H."/>
            <person name="Butlin R.K."/>
            <person name="Caggese C."/>
            <person name="Calvi B.R."/>
            <person name="Bernardo de Carvalho A."/>
            <person name="Caspi A."/>
            <person name="Castrezana S."/>
            <person name="Celniker S.E."/>
            <person name="Chang J.L."/>
            <person name="Chapple C."/>
            <person name="Chatterji S."/>
            <person name="Chinwalla A."/>
            <person name="Civetta A."/>
            <person name="Clifton S.W."/>
            <person name="Comeron J.M."/>
            <person name="Costello J.C."/>
            <person name="Coyne J.A."/>
            <person name="Daub J."/>
            <person name="David R.G."/>
            <person name="Delcher A.L."/>
            <person name="Delehaunty K."/>
            <person name="Do C.B."/>
            <person name="Ebling H."/>
            <person name="Edwards K."/>
            <person name="Eickbush T."/>
            <person name="Evans J.D."/>
            <person name="Filipski A."/>
            <person name="Findeiss S."/>
            <person name="Freyhult E."/>
            <person name="Fulton L."/>
            <person name="Fulton R."/>
            <person name="Garcia A.C."/>
            <person name="Gardiner A."/>
            <person name="Garfield D.A."/>
            <person name="Garvin B.E."/>
            <person name="Gibson G."/>
            <person name="Gilbert D."/>
            <person name="Gnerre S."/>
            <person name="Godfrey J."/>
            <person name="Good R."/>
            <person name="Gotea V."/>
            <person name="Gravely B."/>
            <person name="Greenberg A.J."/>
            <person name="Griffiths-Jones S."/>
            <person name="Gross S."/>
            <person name="Guigo R."/>
            <person name="Gustafson E.A."/>
            <person name="Haerty W."/>
            <person name="Hahn M.W."/>
            <person name="Halligan D.L."/>
            <person name="Halpern A.L."/>
            <person name="Halter G.M."/>
            <person name="Han M.V."/>
            <person name="Heger A."/>
            <person name="Hillier L."/>
            <person name="Hinrichs A.S."/>
            <person name="Holmes I."/>
            <person name="Hoskins R.A."/>
            <person name="Hubisz M.J."/>
            <person name="Hultmark D."/>
            <person name="Huntley M.A."/>
            <person name="Jaffe D.B."/>
            <person name="Jagadeeshan S."/>
            <person name="Jeck W.R."/>
            <person name="Johnson J."/>
            <person name="Jones C.D."/>
            <person name="Jordan W.C."/>
            <person name="Karpen G.H."/>
            <person name="Kataoka E."/>
            <person name="Keightley P.D."/>
            <person name="Kheradpour P."/>
            <person name="Kirkness E.F."/>
            <person name="Koerich L.B."/>
            <person name="Kristiansen K."/>
            <person name="Kudrna D."/>
            <person name="Kulathinal R.J."/>
            <person name="Kumar S."/>
            <person name="Kwok R."/>
            <person name="Lander E."/>
            <person name="Langley C.H."/>
            <person name="Lapoint R."/>
            <person name="Lazzaro B.P."/>
            <person name="Lee S.J."/>
            <person name="Levesque L."/>
            <person name="Li R."/>
            <person name="Lin C.F."/>
            <person name="Lin M.F."/>
            <person name="Lindblad-Toh K."/>
            <person name="Llopart A."/>
            <person name="Long M."/>
            <person name="Low L."/>
            <person name="Lozovsky E."/>
            <person name="Lu J."/>
            <person name="Luo M."/>
            <person name="Machado C.A."/>
            <person name="Makalowski W."/>
            <person name="Marzo M."/>
            <person name="Matsuda M."/>
            <person name="Matzkin L."/>
            <person name="McAllister B."/>
            <person name="McBride C.S."/>
            <person name="McKernan B."/>
            <person name="McKernan K."/>
            <person name="Mendez-Lago M."/>
            <person name="Minx P."/>
            <person name="Mollenhauer M.U."/>
            <person name="Montooth K."/>
            <person name="Mount S.M."/>
            <person name="Mu X."/>
            <person name="Myers E."/>
            <person name="Negre B."/>
            <person name="Newfeld S."/>
            <person name="Nielsen R."/>
            <person name="Noor M.A."/>
            <person name="O'Grady P."/>
            <person name="Pachter L."/>
            <person name="Papaceit M."/>
            <person name="Parisi M.J."/>
            <person name="Parisi M."/>
            <person name="Parts L."/>
            <person name="Pedersen J.S."/>
            <person name="Pesole G."/>
            <person name="Phillippy A.M."/>
            <person name="Ponting C.P."/>
            <person name="Pop M."/>
            <person name="Porcelli D."/>
            <person name="Powell J.R."/>
            <person name="Prohaska S."/>
            <person name="Pruitt K."/>
            <person name="Puig M."/>
            <person name="Quesneville H."/>
            <person name="Ram K.R."/>
            <person name="Rand D."/>
            <person name="Rasmussen M.D."/>
            <person name="Reed L.K."/>
            <person name="Reenan R."/>
            <person name="Reily A."/>
            <person name="Remington K.A."/>
            <person name="Rieger T.T."/>
            <person name="Ritchie M.G."/>
            <person name="Robin C."/>
            <person name="Rogers Y.H."/>
            <person name="Rohde C."/>
            <person name="Rozas J."/>
            <person name="Rubenfield M.J."/>
            <person name="Ruiz A."/>
            <person name="Russo S."/>
            <person name="Salzberg S.L."/>
            <person name="Sanchez-Gracia A."/>
            <person name="Saranga D.J."/>
            <person name="Sato H."/>
            <person name="Schaeffer S.W."/>
            <person name="Schatz M.C."/>
            <person name="Schlenke T."/>
            <person name="Schwartz R."/>
            <person name="Segarra C."/>
            <person name="Singh R.S."/>
            <person name="Sirot L."/>
            <person name="Sirota M."/>
            <person name="Sisneros N.B."/>
            <person name="Smith C.D."/>
            <person name="Smith T.F."/>
            <person name="Spieth J."/>
            <person name="Stage D.E."/>
            <person name="Stark A."/>
            <person name="Stephan W."/>
            <person name="Strausberg R.L."/>
            <person name="Strempel S."/>
            <person name="Sturgill D."/>
            <person name="Sutton G."/>
            <person name="Sutton G.G."/>
            <person name="Tao W."/>
            <person name="Teichmann S."/>
            <person name="Tobari Y.N."/>
            <person name="Tomimura Y."/>
            <person name="Tsolas J.M."/>
            <person name="Valente V.L."/>
            <person name="Venter E."/>
            <person name="Venter J.C."/>
            <person name="Vicario S."/>
            <person name="Vieira F.G."/>
            <person name="Vilella A.J."/>
            <person name="Villasante A."/>
            <person name="Walenz B."/>
            <person name="Wang J."/>
            <person name="Wasserman M."/>
            <person name="Watts T."/>
            <person name="Wilson D."/>
            <person name="Wilson R.K."/>
            <person name="Wing R.A."/>
            <person name="Wolfner M.F."/>
            <person name="Wong A."/>
            <person name="Wong G.K."/>
            <person name="Wu C.I."/>
            <person name="Wu G."/>
            <person name="Yamamoto D."/>
            <person name="Yang H.P."/>
            <person name="Yang S.P."/>
            <person name="Yorke J.A."/>
            <person name="Yoshida K."/>
            <person name="Zdobnov E."/>
            <person name="Zhang P."/>
            <person name="Zhang Y."/>
            <person name="Zimin A.V."/>
            <person name="Baldwin J."/>
            <person name="Abdouelleil A."/>
            <person name="Abdulkadir J."/>
            <person name="Abebe A."/>
            <person name="Abera B."/>
            <person name="Abreu J."/>
            <person name="Acer S.C."/>
            <person name="Aftuck L."/>
            <person name="Alexander A."/>
            <person name="An P."/>
            <person name="Anderson E."/>
            <person name="Anderson S."/>
            <person name="Arachi H."/>
            <person name="Azer M."/>
            <person name="Bachantsang P."/>
            <person name="Barry A."/>
            <person name="Bayul T."/>
            <person name="Berlin A."/>
            <person name="Bessette D."/>
            <person name="Bloom T."/>
            <person name="Blye J."/>
            <person name="Boguslavskiy L."/>
            <person name="Bonnet C."/>
            <person name="Boukhgalter B."/>
            <person name="Bourzgui I."/>
            <person name="Brown A."/>
            <person name="Cahill P."/>
            <person name="Channer S."/>
            <person name="Cheshatsang Y."/>
            <person name="Chuda L."/>
            <person name="Citroen M."/>
            <person name="Collymore A."/>
            <person name="Cooke P."/>
            <person name="Costello M."/>
            <person name="D'Aco K."/>
            <person name="Daza R."/>
            <person name="De Haan G."/>
            <person name="DeGray S."/>
            <person name="DeMaso C."/>
            <person name="Dhargay N."/>
            <person name="Dooley K."/>
            <person name="Dooley E."/>
            <person name="Doricent M."/>
            <person name="Dorje P."/>
            <person name="Dorjee K."/>
            <person name="Dupes A."/>
            <person name="Elong R."/>
            <person name="Falk J."/>
            <person name="Farina A."/>
            <person name="Faro S."/>
            <person name="Ferguson D."/>
            <person name="Fisher S."/>
            <person name="Foley C.D."/>
            <person name="Franke A."/>
            <person name="Friedrich D."/>
            <person name="Gadbois L."/>
            <person name="Gearin G."/>
            <person name="Gearin C.R."/>
            <person name="Giannoukos G."/>
            <person name="Goode T."/>
            <person name="Graham J."/>
            <person name="Grandbois E."/>
            <person name="Grewal S."/>
            <person name="Gyaltsen K."/>
            <person name="Hafez N."/>
            <person name="Hagos B."/>
            <person name="Hall J."/>
            <person name="Henson C."/>
            <person name="Hollinger A."/>
            <person name="Honan T."/>
            <person name="Huard M.D."/>
            <person name="Hughes L."/>
            <person name="Hurhula B."/>
            <person name="Husby M.E."/>
            <person name="Kamat A."/>
            <person name="Kanga B."/>
            <person name="Kashin S."/>
            <person name="Khazanovich D."/>
            <person name="Kisner P."/>
            <person name="Lance K."/>
            <person name="Lara M."/>
            <person name="Lee W."/>
            <person name="Lennon N."/>
            <person name="Letendre F."/>
            <person name="LeVine R."/>
            <person name="Lipovsky A."/>
            <person name="Liu X."/>
            <person name="Liu J."/>
            <person name="Liu S."/>
            <person name="Lokyitsang T."/>
            <person name="Lokyitsang Y."/>
            <person name="Lubonja R."/>
            <person name="Lui A."/>
            <person name="MacDonald P."/>
            <person name="Magnisalis V."/>
            <person name="Maru K."/>
            <person name="Matthews C."/>
            <person name="McCusker W."/>
            <person name="McDonough S."/>
            <person name="Mehta T."/>
            <person name="Meldrim J."/>
            <person name="Meneus L."/>
            <person name="Mihai O."/>
            <person name="Mihalev A."/>
            <person name="Mihova T."/>
            <person name="Mittelman R."/>
            <person name="Mlenga V."/>
            <person name="Montmayeur A."/>
            <person name="Mulrain L."/>
            <person name="Navidi A."/>
            <person name="Naylor J."/>
            <person name="Negash T."/>
            <person name="Nguyen T."/>
            <person name="Nguyen N."/>
            <person name="Nicol R."/>
            <person name="Norbu C."/>
            <person name="Norbu N."/>
            <person name="Novod N."/>
            <person name="O'Neill B."/>
            <person name="Osman S."/>
            <person name="Markiewicz E."/>
            <person name="Oyono O.L."/>
            <person name="Patti C."/>
            <person name="Phunkhang P."/>
            <person name="Pierre F."/>
            <person name="Priest M."/>
            <person name="Raghuraman S."/>
            <person name="Rege F."/>
            <person name="Reyes R."/>
            <person name="Rise C."/>
            <person name="Rogov P."/>
            <person name="Ross K."/>
            <person name="Ryan E."/>
            <person name="Settipalli S."/>
            <person name="Shea T."/>
            <person name="Sherpa N."/>
            <person name="Shi L."/>
            <person name="Shih D."/>
            <person name="Sparrow T."/>
            <person name="Spaulding J."/>
            <person name="Stalker J."/>
            <person name="Stange-Thomann N."/>
            <person name="Stavropoulos S."/>
            <person name="Stone C."/>
            <person name="Strader C."/>
            <person name="Tesfaye S."/>
            <person name="Thomson T."/>
            <person name="Thoulutsang Y."/>
            <person name="Thoulutsang D."/>
            <person name="Topham K."/>
            <person name="Topping I."/>
            <person name="Tsamla T."/>
            <person name="Vassiliev H."/>
            <person name="Vo A."/>
            <person name="Wangchuk T."/>
            <person name="Wangdi T."/>
            <person name="Weiand M."/>
            <person name="Wilkinson J."/>
            <person name="Wilson A."/>
            <person name="Yadav S."/>
            <person name="Young G."/>
            <person name="Yu Q."/>
            <person name="Zembek L."/>
            <person name="Zhong D."/>
            <person name="Zimmer A."/>
            <person name="Zwirko Z."/>
            <person name="Jaffe D.B."/>
            <person name="Alvarez P."/>
            <person name="Brockman W."/>
            <person name="Butler J."/>
            <person name="Chin C."/>
            <person name="Gnerre S."/>
            <person name="Grabherr M."/>
            <person name="Kleber M."/>
            <person name="Mauceli E."/>
            <person name="MacCallum I."/>
        </authorList>
    </citation>
    <scope>NUCLEOTIDE SEQUENCE [LARGE SCALE GENOMIC DNA]</scope>
    <source>
        <strain evidence="3">Tai18E2 / Tucson 14021-0261.01</strain>
    </source>
</reference>
<gene>
    <name evidence="2" type="primary">Dyak\GE24896</name>
    <name evidence="2" type="synonym">dyak_GLEANR_8550</name>
    <name evidence="2" type="synonym">GE24896</name>
    <name evidence="2" type="ORF">Dyak_GE24896</name>
</gene>
<dbReference type="eggNOG" id="ENOG502QSSK">
    <property type="taxonomic scope" value="Eukaryota"/>
</dbReference>
<dbReference type="Proteomes" id="UP000002282">
    <property type="component" value="Chromosome 3R"/>
</dbReference>
<evidence type="ECO:0000313" key="2">
    <source>
        <dbReference type="EMBL" id="EDW96427.2"/>
    </source>
</evidence>
<organism evidence="2 3">
    <name type="scientific">Drosophila yakuba</name>
    <name type="common">Fruit fly</name>
    <dbReference type="NCBI Taxonomy" id="7245"/>
    <lineage>
        <taxon>Eukaryota</taxon>
        <taxon>Metazoa</taxon>
        <taxon>Ecdysozoa</taxon>
        <taxon>Arthropoda</taxon>
        <taxon>Hexapoda</taxon>
        <taxon>Insecta</taxon>
        <taxon>Pterygota</taxon>
        <taxon>Neoptera</taxon>
        <taxon>Endopterygota</taxon>
        <taxon>Diptera</taxon>
        <taxon>Brachycera</taxon>
        <taxon>Muscomorpha</taxon>
        <taxon>Ephydroidea</taxon>
        <taxon>Drosophilidae</taxon>
        <taxon>Drosophila</taxon>
        <taxon>Sophophora</taxon>
    </lineage>
</organism>
<evidence type="ECO:0000313" key="3">
    <source>
        <dbReference type="Proteomes" id="UP000002282"/>
    </source>
</evidence>
<dbReference type="KEGG" id="dya:Dyak_GE24896"/>
<dbReference type="EMBL" id="CM000160">
    <property type="protein sequence ID" value="EDW96427.2"/>
    <property type="molecule type" value="Genomic_DNA"/>
</dbReference>
<evidence type="ECO:0000256" key="1">
    <source>
        <dbReference type="SAM" id="MobiDB-lite"/>
    </source>
</evidence>
<feature type="region of interest" description="Disordered" evidence="1">
    <location>
        <begin position="278"/>
        <end position="300"/>
    </location>
</feature>
<feature type="compositionally biased region" description="Pro residues" evidence="1">
    <location>
        <begin position="455"/>
        <end position="480"/>
    </location>
</feature>
<keyword evidence="3" id="KW-1185">Reference proteome</keyword>
<sequence>MLKRASLALSHYPNACFRVCSCSTCLRMYHVVKCREDLNVVQKSNQDYRTMPKELQRVLTCQEDTFDILSHRPDQPLRSAFLKDLEKHLNQKILRKEFLGREMTSFKREIFCETASSADGCGEEKCGTGSSRGKKKREKCGKGGGKKGDDGEDDMERLKKRCKEFRSEKKLNKCREKVAMNKCKKMARAKKCQKKNKIEQCMKCVKKERGDEDEECEVEKKCPDEEEELEKLNKEIQKLADQMNCEKLAKIEAIKQACREEKEREECARLAAEARRRAEEERKRAEEEARRMAEEEAKKGPEEDLCEIKRQCALLAKEARKKAKAKQKKLKALAAKARAMKMKEQCKKIAAIQKCRQQAKKDQADKDKAECEKAAKEEADRLKALQEAELARKRAECADKSKKAMCQKINKQQKPKEDVCAKYKFKEAVQVKKEASKSAQVSDVKENSKKEIAKTPPPPPPQPPKAANPSPTPPAPSPPKPKAKPNPDGLFQICKKIAEKKLRQRKKKIKVLKAKCKKIALKEQCKCERKARKAKELDEYCKKKK</sequence>
<dbReference type="OrthoDB" id="7872788at2759"/>